<evidence type="ECO:0000256" key="1">
    <source>
        <dbReference type="ARBA" id="ARBA00022723"/>
    </source>
</evidence>
<dbReference type="InterPro" id="IPR029052">
    <property type="entry name" value="Metallo-depent_PP-like"/>
</dbReference>
<evidence type="ECO:0000256" key="4">
    <source>
        <dbReference type="ARBA" id="ARBA00025742"/>
    </source>
</evidence>
<evidence type="ECO:0000256" key="3">
    <source>
        <dbReference type="ARBA" id="ARBA00023004"/>
    </source>
</evidence>
<dbReference type="Pfam" id="PF00149">
    <property type="entry name" value="Metallophos"/>
    <property type="match status" value="1"/>
</dbReference>
<sequence>MRIVQLTDLHIGLENEDTYGVDVRQNFLQILDKAKAQRPDLLVISGDLCYRDGDARIYAWIKHHLDESGLPYEVMSGNHDDPVLLARAFGREGLLKGKELYFSREYADRTVLFLDTTTYEMPAKQMEWLSKALKAIKGPALVFMHHPPLPGGVPFMDSKHSLRNMEAVQAVFFEHPHPVQVFTGHYHVEKIVTKRNLTVYITPSCFFQIGQRSEDFEVDHYRVALRTIDWSNGMMMNAVHYL</sequence>
<keyword evidence="7" id="KW-1185">Reference proteome</keyword>
<reference evidence="6 7" key="1">
    <citation type="journal article" date="2014" name="Int. J. Syst. Evol. Microbiol.">
        <title>Phaeodactylibacter xiamenensis gen. nov., sp. nov., a member of the family Saprospiraceae isolated from the marine alga Phaeodactylum tricornutum.</title>
        <authorList>
            <person name="Chen Z.Jr."/>
            <person name="Lei X."/>
            <person name="Lai Q."/>
            <person name="Li Y."/>
            <person name="Zhang B."/>
            <person name="Zhang J."/>
            <person name="Zhang H."/>
            <person name="Yang L."/>
            <person name="Zheng W."/>
            <person name="Tian Y."/>
            <person name="Yu Z."/>
            <person name="Xu H.Jr."/>
            <person name="Zheng T."/>
        </authorList>
    </citation>
    <scope>NUCLEOTIDE SEQUENCE [LARGE SCALE GENOMIC DNA]</scope>
    <source>
        <strain evidence="6 7">KD52</strain>
    </source>
</reference>
<evidence type="ECO:0000313" key="6">
    <source>
        <dbReference type="EMBL" id="KGE85025.1"/>
    </source>
</evidence>
<dbReference type="PANTHER" id="PTHR42988">
    <property type="entry name" value="PHOSPHOHYDROLASE"/>
    <property type="match status" value="1"/>
</dbReference>
<keyword evidence="3" id="KW-0408">Iron</keyword>
<accession>A0A098RYM0</accession>
<dbReference type="PANTHER" id="PTHR42988:SF2">
    <property type="entry name" value="CYCLIC NUCLEOTIDE PHOSPHODIESTERASE CBUA0032-RELATED"/>
    <property type="match status" value="1"/>
</dbReference>
<dbReference type="RefSeq" id="WP_044229731.1">
    <property type="nucleotide sequence ID" value="NZ_JBKAGJ010000032.1"/>
</dbReference>
<evidence type="ECO:0000256" key="2">
    <source>
        <dbReference type="ARBA" id="ARBA00022801"/>
    </source>
</evidence>
<protein>
    <recommendedName>
        <fullName evidence="5">Calcineurin-like phosphoesterase domain-containing protein</fullName>
    </recommendedName>
</protein>
<dbReference type="OrthoDB" id="9816081at2"/>
<dbReference type="AlphaFoldDB" id="A0A098RYM0"/>
<dbReference type="STRING" id="1524460.IX84_30335"/>
<dbReference type="EMBL" id="JPOS01000097">
    <property type="protein sequence ID" value="KGE85025.1"/>
    <property type="molecule type" value="Genomic_DNA"/>
</dbReference>
<comment type="caution">
    <text evidence="6">The sequence shown here is derived from an EMBL/GenBank/DDBJ whole genome shotgun (WGS) entry which is preliminary data.</text>
</comment>
<proteinExistence type="inferred from homology"/>
<name>A0A098RYM0_9BACT</name>
<evidence type="ECO:0000313" key="7">
    <source>
        <dbReference type="Proteomes" id="UP000029736"/>
    </source>
</evidence>
<organism evidence="6 7">
    <name type="scientific">Phaeodactylibacter xiamenensis</name>
    <dbReference type="NCBI Taxonomy" id="1524460"/>
    <lineage>
        <taxon>Bacteria</taxon>
        <taxon>Pseudomonadati</taxon>
        <taxon>Bacteroidota</taxon>
        <taxon>Saprospiria</taxon>
        <taxon>Saprospirales</taxon>
        <taxon>Haliscomenobacteraceae</taxon>
        <taxon>Phaeodactylibacter</taxon>
    </lineage>
</organism>
<dbReference type="Proteomes" id="UP000029736">
    <property type="component" value="Unassembled WGS sequence"/>
</dbReference>
<dbReference type="InterPro" id="IPR004843">
    <property type="entry name" value="Calcineurin-like_PHP"/>
</dbReference>
<dbReference type="InterPro" id="IPR050884">
    <property type="entry name" value="CNP_phosphodiesterase-III"/>
</dbReference>
<dbReference type="GO" id="GO:0016787">
    <property type="term" value="F:hydrolase activity"/>
    <property type="evidence" value="ECO:0007669"/>
    <property type="project" value="UniProtKB-KW"/>
</dbReference>
<evidence type="ECO:0000259" key="5">
    <source>
        <dbReference type="Pfam" id="PF00149"/>
    </source>
</evidence>
<keyword evidence="1" id="KW-0479">Metal-binding</keyword>
<feature type="domain" description="Calcineurin-like phosphoesterase" evidence="5">
    <location>
        <begin position="1"/>
        <end position="188"/>
    </location>
</feature>
<dbReference type="Gene3D" id="3.60.21.10">
    <property type="match status" value="1"/>
</dbReference>
<keyword evidence="2" id="KW-0378">Hydrolase</keyword>
<dbReference type="GO" id="GO:0046872">
    <property type="term" value="F:metal ion binding"/>
    <property type="evidence" value="ECO:0007669"/>
    <property type="project" value="UniProtKB-KW"/>
</dbReference>
<gene>
    <name evidence="6" type="ORF">IX84_30335</name>
</gene>
<comment type="similarity">
    <text evidence="4">Belongs to the cyclic nucleotide phosphodiesterase class-III family.</text>
</comment>
<dbReference type="SUPFAM" id="SSF56300">
    <property type="entry name" value="Metallo-dependent phosphatases"/>
    <property type="match status" value="1"/>
</dbReference>